<keyword evidence="3" id="KW-0804">Transcription</keyword>
<dbReference type="InterPro" id="IPR000792">
    <property type="entry name" value="Tscrpt_reg_LuxR_C"/>
</dbReference>
<comment type="caution">
    <text evidence="5">The sequence shown here is derived from an EMBL/GenBank/DDBJ whole genome shotgun (WGS) entry which is preliminary data.</text>
</comment>
<keyword evidence="2" id="KW-0238">DNA-binding</keyword>
<dbReference type="InterPro" id="IPR016032">
    <property type="entry name" value="Sig_transdc_resp-reg_C-effctor"/>
</dbReference>
<dbReference type="PANTHER" id="PTHR44688">
    <property type="entry name" value="DNA-BINDING TRANSCRIPTIONAL ACTIVATOR DEVR_DOSR"/>
    <property type="match status" value="1"/>
</dbReference>
<dbReference type="SMART" id="SM00421">
    <property type="entry name" value="HTH_LUXR"/>
    <property type="match status" value="1"/>
</dbReference>
<evidence type="ECO:0000313" key="6">
    <source>
        <dbReference type="Proteomes" id="UP001604267"/>
    </source>
</evidence>
<dbReference type="SUPFAM" id="SSF52540">
    <property type="entry name" value="P-loop containing nucleoside triphosphate hydrolases"/>
    <property type="match status" value="1"/>
</dbReference>
<dbReference type="Pfam" id="PF00196">
    <property type="entry name" value="GerE"/>
    <property type="match status" value="1"/>
</dbReference>
<name>A0ABW7BK30_9ACTN</name>
<organism evidence="5 6">
    <name type="scientific">Streptomyces cinerochromogenes</name>
    <dbReference type="NCBI Taxonomy" id="66422"/>
    <lineage>
        <taxon>Bacteria</taxon>
        <taxon>Bacillati</taxon>
        <taxon>Actinomycetota</taxon>
        <taxon>Actinomycetes</taxon>
        <taxon>Kitasatosporales</taxon>
        <taxon>Streptomycetaceae</taxon>
        <taxon>Streptomyces</taxon>
    </lineage>
</organism>
<evidence type="ECO:0000259" key="4">
    <source>
        <dbReference type="PROSITE" id="PS50043"/>
    </source>
</evidence>
<evidence type="ECO:0000313" key="5">
    <source>
        <dbReference type="EMBL" id="MFG3016114.1"/>
    </source>
</evidence>
<dbReference type="PRINTS" id="PR00038">
    <property type="entry name" value="HTHLUXR"/>
</dbReference>
<dbReference type="SUPFAM" id="SSF46894">
    <property type="entry name" value="C-terminal effector domain of the bipartite response regulators"/>
    <property type="match status" value="1"/>
</dbReference>
<dbReference type="Proteomes" id="UP001604267">
    <property type="component" value="Unassembled WGS sequence"/>
</dbReference>
<proteinExistence type="predicted"/>
<dbReference type="PROSITE" id="PS50043">
    <property type="entry name" value="HTH_LUXR_2"/>
    <property type="match status" value="1"/>
</dbReference>
<dbReference type="PANTHER" id="PTHR44688:SF16">
    <property type="entry name" value="DNA-BINDING TRANSCRIPTIONAL ACTIVATOR DEVR_DOSR"/>
    <property type="match status" value="1"/>
</dbReference>
<dbReference type="InterPro" id="IPR036388">
    <property type="entry name" value="WH-like_DNA-bd_sf"/>
</dbReference>
<evidence type="ECO:0000256" key="2">
    <source>
        <dbReference type="ARBA" id="ARBA00023125"/>
    </source>
</evidence>
<dbReference type="Pfam" id="PF13191">
    <property type="entry name" value="AAA_16"/>
    <property type="match status" value="1"/>
</dbReference>
<feature type="domain" description="HTH luxR-type" evidence="4">
    <location>
        <begin position="368"/>
        <end position="433"/>
    </location>
</feature>
<keyword evidence="1" id="KW-0805">Transcription regulation</keyword>
<dbReference type="CDD" id="cd06170">
    <property type="entry name" value="LuxR_C_like"/>
    <property type="match status" value="1"/>
</dbReference>
<dbReference type="EMBL" id="JBICYV010000025">
    <property type="protein sequence ID" value="MFG3016114.1"/>
    <property type="molecule type" value="Genomic_DNA"/>
</dbReference>
<dbReference type="InterPro" id="IPR041664">
    <property type="entry name" value="AAA_16"/>
</dbReference>
<evidence type="ECO:0000256" key="3">
    <source>
        <dbReference type="ARBA" id="ARBA00023163"/>
    </source>
</evidence>
<evidence type="ECO:0000256" key="1">
    <source>
        <dbReference type="ARBA" id="ARBA00023015"/>
    </source>
</evidence>
<reference evidence="5 6" key="1">
    <citation type="submission" date="2024-10" db="EMBL/GenBank/DDBJ databases">
        <title>The Natural Products Discovery Center: Release of the First 8490 Sequenced Strains for Exploring Actinobacteria Biosynthetic Diversity.</title>
        <authorList>
            <person name="Kalkreuter E."/>
            <person name="Kautsar S.A."/>
            <person name="Yang D."/>
            <person name="Bader C.D."/>
            <person name="Teijaro C.N."/>
            <person name="Fluegel L."/>
            <person name="Davis C.M."/>
            <person name="Simpson J.R."/>
            <person name="Lauterbach L."/>
            <person name="Steele A.D."/>
            <person name="Gui C."/>
            <person name="Meng S."/>
            <person name="Li G."/>
            <person name="Viehrig K."/>
            <person name="Ye F."/>
            <person name="Su P."/>
            <person name="Kiefer A.F."/>
            <person name="Nichols A."/>
            <person name="Cepeda A.J."/>
            <person name="Yan W."/>
            <person name="Fan B."/>
            <person name="Jiang Y."/>
            <person name="Adhikari A."/>
            <person name="Zheng C.-J."/>
            <person name="Schuster L."/>
            <person name="Cowan T.M."/>
            <person name="Smanski M.J."/>
            <person name="Chevrette M.G."/>
            <person name="De Carvalho L.P.S."/>
            <person name="Shen B."/>
        </authorList>
    </citation>
    <scope>NUCLEOTIDE SEQUENCE [LARGE SCALE GENOMIC DNA]</scope>
    <source>
        <strain evidence="5 6">NPDC048320</strain>
    </source>
</reference>
<dbReference type="Gene3D" id="1.10.10.10">
    <property type="entry name" value="Winged helix-like DNA-binding domain superfamily/Winged helix DNA-binding domain"/>
    <property type="match status" value="1"/>
</dbReference>
<dbReference type="RefSeq" id="WP_392824496.1">
    <property type="nucleotide sequence ID" value="NZ_JBICYV010000025.1"/>
</dbReference>
<protein>
    <submittedName>
        <fullName evidence="5">LuxR C-terminal-related transcriptional regulator</fullName>
    </submittedName>
</protein>
<accession>A0ABW7BK30</accession>
<gene>
    <name evidence="5" type="ORF">ACGFZB_37835</name>
</gene>
<sequence>MFGRETDRQSMTSVLDSVATGGTNSLLVIEGRAGVGKTTMLSELARLARSRGFTVEFPADLSVSAVLPESPRFSPAAPKLIVVDGVEDAGPAVVTALCDALARMTGRGCLLAFAVRPGRVSDCLRRISPGGHVRVVRTQVGELSKRDALLLCAELAGARPSPELACLVESAGGNPLLVTELVGGLMEEGGIEVLDGVAWLRSPALPERIQVVVRGYLSSLSEGSRHMLRVAAVLNTALRPAQLSSLAAFLGKSTATLMPLLDEALEAGLLMDSEGKLVFPGALLRRVVAESVPWSMRQALIHEARTQQAAESEPLAARPSLPGAEPPVEYEELVTVQHAHASGARPVRGDGLGLSVPSAVGVVDVADTRGGRADLTTRELEVLRCVAKAMSNRQVGRHLSITEGTVKRHMRNIFRKLDATSRIDAVNKVGPLIAAQPRFRS</sequence>
<dbReference type="InterPro" id="IPR027417">
    <property type="entry name" value="P-loop_NTPase"/>
</dbReference>
<keyword evidence="6" id="KW-1185">Reference proteome</keyword>